<dbReference type="GO" id="GO:0019887">
    <property type="term" value="F:protein kinase regulator activity"/>
    <property type="evidence" value="ECO:0007669"/>
    <property type="project" value="TreeGrafter"/>
</dbReference>
<evidence type="ECO:0000313" key="3">
    <source>
        <dbReference type="EMBL" id="CAH1426246.1"/>
    </source>
</evidence>
<dbReference type="InterPro" id="IPR016024">
    <property type="entry name" value="ARM-type_fold"/>
</dbReference>
<dbReference type="GO" id="GO:0070008">
    <property type="term" value="F:serine-type exopeptidase activity"/>
    <property type="evidence" value="ECO:0007669"/>
    <property type="project" value="InterPro"/>
</dbReference>
<dbReference type="Proteomes" id="UP001157418">
    <property type="component" value="Unassembled WGS sequence"/>
</dbReference>
<dbReference type="GO" id="GO:0006417">
    <property type="term" value="P:regulation of translation"/>
    <property type="evidence" value="ECO:0007669"/>
    <property type="project" value="TreeGrafter"/>
</dbReference>
<dbReference type="Gene3D" id="3.40.50.1820">
    <property type="entry name" value="alpha/beta hydrolase"/>
    <property type="match status" value="1"/>
</dbReference>
<accession>A0AAU9MGT2</accession>
<dbReference type="InterPro" id="IPR011989">
    <property type="entry name" value="ARM-like"/>
</dbReference>
<dbReference type="GO" id="GO:0006508">
    <property type="term" value="P:proteolysis"/>
    <property type="evidence" value="ECO:0007669"/>
    <property type="project" value="InterPro"/>
</dbReference>
<organism evidence="3 4">
    <name type="scientific">Lactuca virosa</name>
    <dbReference type="NCBI Taxonomy" id="75947"/>
    <lineage>
        <taxon>Eukaryota</taxon>
        <taxon>Viridiplantae</taxon>
        <taxon>Streptophyta</taxon>
        <taxon>Embryophyta</taxon>
        <taxon>Tracheophyta</taxon>
        <taxon>Spermatophyta</taxon>
        <taxon>Magnoliopsida</taxon>
        <taxon>eudicotyledons</taxon>
        <taxon>Gunneridae</taxon>
        <taxon>Pentapetalae</taxon>
        <taxon>asterids</taxon>
        <taxon>campanulids</taxon>
        <taxon>Asterales</taxon>
        <taxon>Asteraceae</taxon>
        <taxon>Cichorioideae</taxon>
        <taxon>Cichorieae</taxon>
        <taxon>Lactucinae</taxon>
        <taxon>Lactuca</taxon>
    </lineage>
</organism>
<keyword evidence="1" id="KW-0677">Repeat</keyword>
<dbReference type="PANTHER" id="PTHR23346:SF7">
    <property type="entry name" value="STALLED RIBOSOME SENSOR GCN1"/>
    <property type="match status" value="1"/>
</dbReference>
<dbReference type="PROSITE" id="PS50096">
    <property type="entry name" value="IQ"/>
    <property type="match status" value="1"/>
</dbReference>
<dbReference type="EMBL" id="CAKMRJ010002223">
    <property type="protein sequence ID" value="CAH1426246.1"/>
    <property type="molecule type" value="Genomic_DNA"/>
</dbReference>
<comment type="caution">
    <text evidence="3">The sequence shown here is derived from an EMBL/GenBank/DDBJ whole genome shotgun (WGS) entry which is preliminary data.</text>
</comment>
<dbReference type="SUPFAM" id="SSF48371">
    <property type="entry name" value="ARM repeat"/>
    <property type="match status" value="1"/>
</dbReference>
<dbReference type="Pfam" id="PF05577">
    <property type="entry name" value="Peptidase_S28"/>
    <property type="match status" value="1"/>
</dbReference>
<dbReference type="AlphaFoldDB" id="A0AAU9MGT2"/>
<gene>
    <name evidence="3" type="ORF">LVIROSA_LOCUS13336</name>
</gene>
<feature type="domain" description="Stalled ribosome sensor GCN1-like HEAT repeats region" evidence="2">
    <location>
        <begin position="253"/>
        <end position="317"/>
    </location>
</feature>
<sequence>MEFGARMGIKEELMDLDYGLHFQLESLNSKLNRTKIENPWFLFGVSYVGALSAWFRLKFPHLTCGSLASSAVVNDVYNFTEFDQHVGDSAGPECKAVLQEVTQLVEEKLASNSKALKTKFGATHLKIDGDFLYFLAEVASIAKAYAKYVKEYYIGSYGADVESYNQENLKKTKPNVHECADRLWWFQVCSEVAYFQVLRMKTNLYVRLHLELDTYWWTHTLISFLDLQGVCIGLSEVMASAGRTHLLSFMDDLIPTIHTALCDSAFNAHAIGAVAEVAGAGLNVHLSTVLKALLSAMGDDDHAEVQNLAKKATETVVLAAWEALSRVVGLVPKEVLPSYIKLVRDVVSTSRDKERRKKKGGPIAILGLCLPRALQLLLPIYLQGLISGSAELREQTAQGIGELIEVTSEKALKEFVIPITGYLKDMELGVLSDMADIHKKLAGSLEVTKETETRVNKHKANLTLQCLWRSKVARKELKMLKLAARDAGALREAKDKLEK</sequence>
<dbReference type="Pfam" id="PF23271">
    <property type="entry name" value="HEAT_GCN1"/>
    <property type="match status" value="1"/>
</dbReference>
<dbReference type="InterPro" id="IPR057546">
    <property type="entry name" value="HEAT_GCN1"/>
</dbReference>
<protein>
    <recommendedName>
        <fullName evidence="2">Stalled ribosome sensor GCN1-like HEAT repeats region domain-containing protein</fullName>
    </recommendedName>
</protein>
<proteinExistence type="predicted"/>
<name>A0AAU9MGT2_9ASTR</name>
<dbReference type="GO" id="GO:0005829">
    <property type="term" value="C:cytosol"/>
    <property type="evidence" value="ECO:0007669"/>
    <property type="project" value="TreeGrafter"/>
</dbReference>
<keyword evidence="4" id="KW-1185">Reference proteome</keyword>
<dbReference type="GO" id="GO:0034198">
    <property type="term" value="P:cellular response to amino acid starvation"/>
    <property type="evidence" value="ECO:0007669"/>
    <property type="project" value="TreeGrafter"/>
</dbReference>
<evidence type="ECO:0000259" key="2">
    <source>
        <dbReference type="Pfam" id="PF23271"/>
    </source>
</evidence>
<dbReference type="InterPro" id="IPR029058">
    <property type="entry name" value="AB_hydrolase_fold"/>
</dbReference>
<dbReference type="InterPro" id="IPR008758">
    <property type="entry name" value="Peptidase_S28"/>
</dbReference>
<evidence type="ECO:0000313" key="4">
    <source>
        <dbReference type="Proteomes" id="UP001157418"/>
    </source>
</evidence>
<dbReference type="Gene3D" id="1.25.10.10">
    <property type="entry name" value="Leucine-rich Repeat Variant"/>
    <property type="match status" value="1"/>
</dbReference>
<evidence type="ECO:0000256" key="1">
    <source>
        <dbReference type="ARBA" id="ARBA00022737"/>
    </source>
</evidence>
<reference evidence="3 4" key="1">
    <citation type="submission" date="2022-01" db="EMBL/GenBank/DDBJ databases">
        <authorList>
            <person name="Xiong W."/>
            <person name="Schranz E."/>
        </authorList>
    </citation>
    <scope>NUCLEOTIDE SEQUENCE [LARGE SCALE GENOMIC DNA]</scope>
</reference>
<dbReference type="PANTHER" id="PTHR23346">
    <property type="entry name" value="TRANSLATIONAL ACTIVATOR GCN1-RELATED"/>
    <property type="match status" value="1"/>
</dbReference>